<evidence type="ECO:0000313" key="6">
    <source>
        <dbReference type="Proteomes" id="UP001209701"/>
    </source>
</evidence>
<feature type="domain" description="GGDEF" evidence="4">
    <location>
        <begin position="232"/>
        <end position="372"/>
    </location>
</feature>
<dbReference type="PROSITE" id="PS50887">
    <property type="entry name" value="GGDEF"/>
    <property type="match status" value="1"/>
</dbReference>
<protein>
    <recommendedName>
        <fullName evidence="1">diguanylate cyclase</fullName>
        <ecNumber evidence="1">2.7.7.65</ecNumber>
    </recommendedName>
</protein>
<dbReference type="RefSeq" id="WP_263573462.1">
    <property type="nucleotide sequence ID" value="NZ_JAJIRN010000011.1"/>
</dbReference>
<dbReference type="Gene3D" id="3.30.70.270">
    <property type="match status" value="1"/>
</dbReference>
<dbReference type="SMART" id="SM00267">
    <property type="entry name" value="GGDEF"/>
    <property type="match status" value="1"/>
</dbReference>
<dbReference type="Proteomes" id="UP001209701">
    <property type="component" value="Unassembled WGS sequence"/>
</dbReference>
<dbReference type="EC" id="2.7.7.65" evidence="1"/>
<organism evidence="5 6">
    <name type="scientific">Roseateles oligotrophus</name>
    <dbReference type="NCBI Taxonomy" id="1769250"/>
    <lineage>
        <taxon>Bacteria</taxon>
        <taxon>Pseudomonadati</taxon>
        <taxon>Pseudomonadota</taxon>
        <taxon>Betaproteobacteria</taxon>
        <taxon>Burkholderiales</taxon>
        <taxon>Sphaerotilaceae</taxon>
        <taxon>Roseateles</taxon>
    </lineage>
</organism>
<sequence>MDSSSELEAENHKLRQQLESLLREARSNEDKMRRFEQLEHRLIGARSMADLLRLLLNEYRDSFGIDCVTLALLDRDQETSGLLDAERPRDDQAERAQLDGLTLLHSLTPIEDLFQDLGHPSLGPFNEALHRPLFGTPSPALASVALLPLSRHGELIGSLHFGSIDPSRYERAAGTQLLERLAAIVSICLDNAINHERLKRAGLSDMLTGVHNRRYFEHRSQIEVSQARRYQHDLACLFLDLDHFKTVNDSFGHAAGDTVLQRIAHIIQSQLRVGDTVARFGGEEFVVLLPQAPAQHARDIAERIRLSISATPLALPGGEIVPISVSIGLAMLATGHLSGEPKTLAQTLVNEADRALYSAKAGGRNRVVCSSPEPRLGESLSAVRQAV</sequence>
<dbReference type="InterPro" id="IPR043128">
    <property type="entry name" value="Rev_trsase/Diguanyl_cyclase"/>
</dbReference>
<feature type="coiled-coil region" evidence="3">
    <location>
        <begin position="4"/>
        <end position="38"/>
    </location>
</feature>
<dbReference type="Pfam" id="PF00990">
    <property type="entry name" value="GGDEF"/>
    <property type="match status" value="1"/>
</dbReference>
<dbReference type="InterPro" id="IPR050469">
    <property type="entry name" value="Diguanylate_Cyclase"/>
</dbReference>
<name>A0ABT2YLE5_9BURK</name>
<evidence type="ECO:0000313" key="5">
    <source>
        <dbReference type="EMBL" id="MCV2370878.1"/>
    </source>
</evidence>
<dbReference type="NCBIfam" id="TIGR00254">
    <property type="entry name" value="GGDEF"/>
    <property type="match status" value="1"/>
</dbReference>
<reference evidence="5 6" key="1">
    <citation type="submission" date="2021-11" db="EMBL/GenBank/DDBJ databases">
        <authorList>
            <person name="Liang Q."/>
            <person name="Mou H."/>
            <person name="Liu Z."/>
        </authorList>
    </citation>
    <scope>NUCLEOTIDE SEQUENCE [LARGE SCALE GENOMIC DNA]</scope>
    <source>
        <strain evidence="5 6">CHU3</strain>
    </source>
</reference>
<comment type="caution">
    <text evidence="5">The sequence shown here is derived from an EMBL/GenBank/DDBJ whole genome shotgun (WGS) entry which is preliminary data.</text>
</comment>
<dbReference type="SUPFAM" id="SSF55781">
    <property type="entry name" value="GAF domain-like"/>
    <property type="match status" value="1"/>
</dbReference>
<dbReference type="InterPro" id="IPR029016">
    <property type="entry name" value="GAF-like_dom_sf"/>
</dbReference>
<accession>A0ABT2YLE5</accession>
<dbReference type="SUPFAM" id="SSF55073">
    <property type="entry name" value="Nucleotide cyclase"/>
    <property type="match status" value="1"/>
</dbReference>
<dbReference type="InterPro" id="IPR029787">
    <property type="entry name" value="Nucleotide_cyclase"/>
</dbReference>
<dbReference type="InterPro" id="IPR007435">
    <property type="entry name" value="DUF484"/>
</dbReference>
<dbReference type="InterPro" id="IPR000160">
    <property type="entry name" value="GGDEF_dom"/>
</dbReference>
<proteinExistence type="predicted"/>
<gene>
    <name evidence="5" type="ORF">LNV07_22560</name>
</gene>
<keyword evidence="6" id="KW-1185">Reference proteome</keyword>
<evidence type="ECO:0000256" key="3">
    <source>
        <dbReference type="SAM" id="Coils"/>
    </source>
</evidence>
<dbReference type="EMBL" id="JAJIRN010000011">
    <property type="protein sequence ID" value="MCV2370878.1"/>
    <property type="molecule type" value="Genomic_DNA"/>
</dbReference>
<dbReference type="PANTHER" id="PTHR45138">
    <property type="entry name" value="REGULATORY COMPONENTS OF SENSORY TRANSDUCTION SYSTEM"/>
    <property type="match status" value="1"/>
</dbReference>
<dbReference type="CDD" id="cd01949">
    <property type="entry name" value="GGDEF"/>
    <property type="match status" value="1"/>
</dbReference>
<evidence type="ECO:0000256" key="1">
    <source>
        <dbReference type="ARBA" id="ARBA00012528"/>
    </source>
</evidence>
<evidence type="ECO:0000256" key="2">
    <source>
        <dbReference type="ARBA" id="ARBA00034247"/>
    </source>
</evidence>
<keyword evidence="3" id="KW-0175">Coiled coil</keyword>
<evidence type="ECO:0000259" key="4">
    <source>
        <dbReference type="PROSITE" id="PS50887"/>
    </source>
</evidence>
<dbReference type="Gene3D" id="3.30.450.40">
    <property type="match status" value="1"/>
</dbReference>
<comment type="catalytic activity">
    <reaction evidence="2">
        <text>2 GTP = 3',3'-c-di-GMP + 2 diphosphate</text>
        <dbReference type="Rhea" id="RHEA:24898"/>
        <dbReference type="ChEBI" id="CHEBI:33019"/>
        <dbReference type="ChEBI" id="CHEBI:37565"/>
        <dbReference type="ChEBI" id="CHEBI:58805"/>
        <dbReference type="EC" id="2.7.7.65"/>
    </reaction>
</comment>
<dbReference type="PANTHER" id="PTHR45138:SF9">
    <property type="entry name" value="DIGUANYLATE CYCLASE DGCM-RELATED"/>
    <property type="match status" value="1"/>
</dbReference>
<dbReference type="Pfam" id="PF04340">
    <property type="entry name" value="DUF484"/>
    <property type="match status" value="1"/>
</dbReference>